<keyword evidence="1" id="KW-0472">Membrane</keyword>
<keyword evidence="1" id="KW-1133">Transmembrane helix</keyword>
<evidence type="ECO:0000256" key="1">
    <source>
        <dbReference type="SAM" id="Phobius"/>
    </source>
</evidence>
<dbReference type="EMBL" id="DTGR01000026">
    <property type="protein sequence ID" value="HHS28394.1"/>
    <property type="molecule type" value="Genomic_DNA"/>
</dbReference>
<keyword evidence="1" id="KW-0812">Transmembrane</keyword>
<reference evidence="2" key="1">
    <citation type="journal article" date="2020" name="mSystems">
        <title>Genome- and Community-Level Interaction Insights into Carbon Utilization and Element Cycling Functions of Hydrothermarchaeota in Hydrothermal Sediment.</title>
        <authorList>
            <person name="Zhou Z."/>
            <person name="Liu Y."/>
            <person name="Xu W."/>
            <person name="Pan J."/>
            <person name="Luo Z.H."/>
            <person name="Li M."/>
        </authorList>
    </citation>
    <scope>NUCLEOTIDE SEQUENCE [LARGE SCALE GENOMIC DNA]</scope>
    <source>
        <strain evidence="2">SpSt-767</strain>
    </source>
</reference>
<name>A0A7V6DNQ9_9BACT</name>
<evidence type="ECO:0008006" key="3">
    <source>
        <dbReference type="Google" id="ProtNLM"/>
    </source>
</evidence>
<dbReference type="AlphaFoldDB" id="A0A7V6DNQ9"/>
<proteinExistence type="predicted"/>
<gene>
    <name evidence="2" type="ORF">ENV52_01660</name>
</gene>
<feature type="transmembrane region" description="Helical" evidence="1">
    <location>
        <begin position="191"/>
        <end position="208"/>
    </location>
</feature>
<accession>A0A7V6DNQ9</accession>
<comment type="caution">
    <text evidence="2">The sequence shown here is derived from an EMBL/GenBank/DDBJ whole genome shotgun (WGS) entry which is preliminary data.</text>
</comment>
<evidence type="ECO:0000313" key="2">
    <source>
        <dbReference type="EMBL" id="HHS28394.1"/>
    </source>
</evidence>
<organism evidence="2">
    <name type="scientific">Desulfobacca acetoxidans</name>
    <dbReference type="NCBI Taxonomy" id="60893"/>
    <lineage>
        <taxon>Bacteria</taxon>
        <taxon>Pseudomonadati</taxon>
        <taxon>Thermodesulfobacteriota</taxon>
        <taxon>Desulfobaccia</taxon>
        <taxon>Desulfobaccales</taxon>
        <taxon>Desulfobaccaceae</taxon>
        <taxon>Desulfobacca</taxon>
    </lineage>
</organism>
<protein>
    <recommendedName>
        <fullName evidence="3">Nickel transport protein</fullName>
    </recommendedName>
</protein>
<sequence>MGKEWRSFLRLLKRLPVLGLGGLLFLMVYVSPAWSHRVLVFAYAEGDTIHSEAKFVPDTPVRGGKVLVLEQGSGRELLTGETDNRGKFSFKVPKEAAAGNLDLKIVVEAGMGHRGEWLLKAGSYGRNSEPLKNLASAANRTAVQAAPGPEILKLESQALETILTRVLERQLAPLHARLAEMAVRRVSLTDVVAGLGYLLGFFGLWAYFKSKGQRKV</sequence>